<gene>
    <name evidence="1" type="ORF">CIB84_008640</name>
</gene>
<comment type="caution">
    <text evidence="1">The sequence shown here is derived from an EMBL/GenBank/DDBJ whole genome shotgun (WGS) entry which is preliminary data.</text>
</comment>
<dbReference type="OrthoDB" id="2126027at2759"/>
<dbReference type="PANTHER" id="PTHR28457:SF3">
    <property type="entry name" value="CILIARY-ASSOCIATED CALCIUM-BINDING COILED-COIL PROTEIN 1"/>
    <property type="match status" value="1"/>
</dbReference>
<proteinExistence type="predicted"/>
<evidence type="ECO:0000313" key="2">
    <source>
        <dbReference type="Proteomes" id="UP000237246"/>
    </source>
</evidence>
<accession>A0A2P4SU49</accession>
<reference evidence="1 2" key="1">
    <citation type="submission" date="2018-01" db="EMBL/GenBank/DDBJ databases">
        <title>Comparison of the Chinese Bamboo Partridge and Red Junglefowl genome sequences highlights the importance of demography in genome evolution.</title>
        <authorList>
            <person name="Tiley G.P."/>
            <person name="Kimball R.T."/>
            <person name="Braun E.L."/>
            <person name="Burleigh J.G."/>
        </authorList>
    </citation>
    <scope>NUCLEOTIDE SEQUENCE [LARGE SCALE GENOMIC DNA]</scope>
    <source>
        <strain evidence="1">RTK389</strain>
        <tissue evidence="1">Blood</tissue>
    </source>
</reference>
<dbReference type="EMBL" id="PPHD01022993">
    <property type="protein sequence ID" value="POI27610.1"/>
    <property type="molecule type" value="Genomic_DNA"/>
</dbReference>
<dbReference type="Proteomes" id="UP000237246">
    <property type="component" value="Unassembled WGS sequence"/>
</dbReference>
<evidence type="ECO:0000313" key="1">
    <source>
        <dbReference type="EMBL" id="POI27610.1"/>
    </source>
</evidence>
<protein>
    <recommendedName>
        <fullName evidence="3">CBCO1 protein</fullName>
    </recommendedName>
</protein>
<dbReference type="InterPro" id="IPR032727">
    <property type="entry name" value="CLAMP"/>
</dbReference>
<organism evidence="1 2">
    <name type="scientific">Bambusicola thoracicus</name>
    <name type="common">Chinese bamboo-partridge</name>
    <name type="synonym">Perdix thoracica</name>
    <dbReference type="NCBI Taxonomy" id="9083"/>
    <lineage>
        <taxon>Eukaryota</taxon>
        <taxon>Metazoa</taxon>
        <taxon>Chordata</taxon>
        <taxon>Craniata</taxon>
        <taxon>Vertebrata</taxon>
        <taxon>Euteleostomi</taxon>
        <taxon>Archelosauria</taxon>
        <taxon>Archosauria</taxon>
        <taxon>Dinosauria</taxon>
        <taxon>Saurischia</taxon>
        <taxon>Theropoda</taxon>
        <taxon>Coelurosauria</taxon>
        <taxon>Aves</taxon>
        <taxon>Neognathae</taxon>
        <taxon>Galloanserae</taxon>
        <taxon>Galliformes</taxon>
        <taxon>Phasianidae</taxon>
        <taxon>Perdicinae</taxon>
        <taxon>Bambusicola</taxon>
    </lineage>
</organism>
<name>A0A2P4SU49_BAMTH</name>
<keyword evidence="2" id="KW-1185">Reference proteome</keyword>
<dbReference type="AlphaFoldDB" id="A0A2P4SU49"/>
<sequence length="127" mass="15008">KLSFDSDISFRKLAEYLNFKQLMTNLKEAILLDYYTAGFCWAREMNFSLMQLSQYMDLLNFLLENLRDKHMTLDDNIKELGRAMAGIGETDSERSGDLDVFSIDQAKAIIDYMNIRYYSRIYCFLFE</sequence>
<dbReference type="PANTHER" id="PTHR28457">
    <property type="entry name" value="COILED-COIL DOMAIN-CONTAINING PROTEIN 189"/>
    <property type="match status" value="1"/>
</dbReference>
<feature type="non-terminal residue" evidence="1">
    <location>
        <position position="1"/>
    </location>
</feature>
<evidence type="ECO:0008006" key="3">
    <source>
        <dbReference type="Google" id="ProtNLM"/>
    </source>
</evidence>
<dbReference type="Pfam" id="PF14769">
    <property type="entry name" value="CLAMP"/>
    <property type="match status" value="1"/>
</dbReference>